<organism evidence="2 3">
    <name type="scientific">Corynebacterium mustelae</name>
    <dbReference type="NCBI Taxonomy" id="571915"/>
    <lineage>
        <taxon>Bacteria</taxon>
        <taxon>Bacillati</taxon>
        <taxon>Actinomycetota</taxon>
        <taxon>Actinomycetes</taxon>
        <taxon>Mycobacteriales</taxon>
        <taxon>Corynebacteriaceae</taxon>
        <taxon>Corynebacterium</taxon>
    </lineage>
</organism>
<keyword evidence="3" id="KW-1185">Reference proteome</keyword>
<evidence type="ECO:0000313" key="2">
    <source>
        <dbReference type="EMBL" id="AKK06435.1"/>
    </source>
</evidence>
<dbReference type="AlphaFoldDB" id="A0A0G3H0Z8"/>
<evidence type="ECO:0000256" key="1">
    <source>
        <dbReference type="SAM" id="Phobius"/>
    </source>
</evidence>
<reference evidence="3" key="2">
    <citation type="submission" date="2015-05" db="EMBL/GenBank/DDBJ databases">
        <title>Complete genome sequence of Corynebacterium mustelae DSM 45274, isolated from various tissues of a male ferret with lethal sepsis.</title>
        <authorList>
            <person name="Ruckert C."/>
            <person name="Albersmeier A."/>
            <person name="Winkler A."/>
            <person name="Tauch A."/>
        </authorList>
    </citation>
    <scope>NUCLEOTIDE SEQUENCE [LARGE SCALE GENOMIC DNA]</scope>
    <source>
        <strain evidence="3">DSM 45274</strain>
    </source>
</reference>
<keyword evidence="1" id="KW-0472">Membrane</keyword>
<keyword evidence="1" id="KW-1133">Transmembrane helix</keyword>
<feature type="transmembrane region" description="Helical" evidence="1">
    <location>
        <begin position="12"/>
        <end position="35"/>
    </location>
</feature>
<proteinExistence type="predicted"/>
<accession>A0A0G3H0Z8</accession>
<name>A0A0G3H0Z8_9CORY</name>
<dbReference type="Proteomes" id="UP000035199">
    <property type="component" value="Chromosome"/>
</dbReference>
<dbReference type="EMBL" id="CP011542">
    <property type="protein sequence ID" value="AKK06435.1"/>
    <property type="molecule type" value="Genomic_DNA"/>
</dbReference>
<protein>
    <submittedName>
        <fullName evidence="2">Uncharacterized protein</fullName>
    </submittedName>
</protein>
<dbReference type="STRING" id="571915.CMUST_10595"/>
<gene>
    <name evidence="2" type="ORF">CMUST_10595</name>
</gene>
<keyword evidence="1" id="KW-0812">Transmembrane</keyword>
<reference evidence="2 3" key="1">
    <citation type="journal article" date="2015" name="Genome Announc.">
        <title>Complete Genome Sequence of the Type Strain Corynebacterium mustelae DSM 45274, Isolated from Various Tissues of a Male Ferret with Lethal Sepsis.</title>
        <authorList>
            <person name="Ruckert C."/>
            <person name="Eimer J."/>
            <person name="Winkler A."/>
            <person name="Tauch A."/>
        </authorList>
    </citation>
    <scope>NUCLEOTIDE SEQUENCE [LARGE SCALE GENOMIC DNA]</scope>
    <source>
        <strain evidence="2 3">DSM 45274</strain>
    </source>
</reference>
<sequence>MLDGWLWAENSGVVLLMAVVLLTVRINGFSNYFLLSLFEKWAVFESFSFPHGELSSGLIAPAATISKNTCDFFQENRVTTHPTVSFLLVDAPTAGSRQSAGLAIAILFIQVCEEFRHARKRR</sequence>
<dbReference type="KEGG" id="cmv:CMUST_10595"/>
<evidence type="ECO:0000313" key="3">
    <source>
        <dbReference type="Proteomes" id="UP000035199"/>
    </source>
</evidence>